<evidence type="ECO:0000256" key="1">
    <source>
        <dbReference type="ARBA" id="ARBA00004123"/>
    </source>
</evidence>
<organism evidence="12 13">
    <name type="scientific">Phyllotreta striolata</name>
    <name type="common">Striped flea beetle</name>
    <name type="synonym">Crioceris striolata</name>
    <dbReference type="NCBI Taxonomy" id="444603"/>
    <lineage>
        <taxon>Eukaryota</taxon>
        <taxon>Metazoa</taxon>
        <taxon>Ecdysozoa</taxon>
        <taxon>Arthropoda</taxon>
        <taxon>Hexapoda</taxon>
        <taxon>Insecta</taxon>
        <taxon>Pterygota</taxon>
        <taxon>Neoptera</taxon>
        <taxon>Endopterygota</taxon>
        <taxon>Coleoptera</taxon>
        <taxon>Polyphaga</taxon>
        <taxon>Cucujiformia</taxon>
        <taxon>Chrysomeloidea</taxon>
        <taxon>Chrysomelidae</taxon>
        <taxon>Galerucinae</taxon>
        <taxon>Alticini</taxon>
        <taxon>Phyllotreta</taxon>
    </lineage>
</organism>
<comment type="subcellular location">
    <subcellularLocation>
        <location evidence="1">Nucleus</location>
    </subcellularLocation>
</comment>
<dbReference type="InterPro" id="IPR008598">
    <property type="entry name" value="Di19_Zn-bd"/>
</dbReference>
<feature type="domain" description="C2H2-type" evidence="10">
    <location>
        <begin position="390"/>
        <end position="418"/>
    </location>
</feature>
<sequence>MFPEEPVTDTLNKCRICLRFEPDTKAISFFDVYFEDLSLAQVFANITSYEVIEDDRLPKSICMTCRTAIINFNNMISIFQETEVFLKKQLFKEDVLEEITEISNAENEDLILTEINNMESSHDADNNDDHFDDDDKTNIDYEDISDKQADSKDSEMLEVKKRQSFVFPETLSNNGEYKYVNTVKYTCECGDCFLYKIGFRHHMQYRHNIIVDDNDLPKYAESITLTIPTGFPNYVEYVSSKTVVKRNKLQCRICSVVFSTKEEVKAHEEDHKTHICDQCGAAFLKKCYLQDHQLMHSEDRRYKCKVCFKAFKHRHSLSVHKRIHDDTKSFVCEICGTGFSQRTTLVTHNLLKHSNVKNFPCPSCNLRFNLKSTLNKHYIRKHTFNREKSFVCNKCGAAYLNKTTLTRHMSDKHLGKAKYFPCTICENKMYVMKKGLRSHMMKKHGIFE</sequence>
<evidence type="ECO:0000313" key="13">
    <source>
        <dbReference type="Proteomes" id="UP001153712"/>
    </source>
</evidence>
<evidence type="ECO:0000256" key="6">
    <source>
        <dbReference type="ARBA" id="ARBA00023125"/>
    </source>
</evidence>
<keyword evidence="2 9" id="KW-0479">Metal-binding</keyword>
<reference evidence="12" key="1">
    <citation type="submission" date="2022-01" db="EMBL/GenBank/DDBJ databases">
        <authorList>
            <person name="King R."/>
        </authorList>
    </citation>
    <scope>NUCLEOTIDE SEQUENCE</scope>
</reference>
<dbReference type="OrthoDB" id="8922241at2759"/>
<dbReference type="InterPro" id="IPR013087">
    <property type="entry name" value="Znf_C2H2_type"/>
</dbReference>
<dbReference type="Pfam" id="PF07776">
    <property type="entry name" value="zf-AD"/>
    <property type="match status" value="1"/>
</dbReference>
<dbReference type="Pfam" id="PF00096">
    <property type="entry name" value="zf-C2H2"/>
    <property type="match status" value="2"/>
</dbReference>
<evidence type="ECO:0000256" key="9">
    <source>
        <dbReference type="PROSITE-ProRule" id="PRU01263"/>
    </source>
</evidence>
<feature type="binding site" evidence="9">
    <location>
        <position position="62"/>
    </location>
    <ligand>
        <name>Zn(2+)</name>
        <dbReference type="ChEBI" id="CHEBI:29105"/>
    </ligand>
</feature>
<dbReference type="SMART" id="SM00355">
    <property type="entry name" value="ZnF_C2H2"/>
    <property type="match status" value="8"/>
</dbReference>
<evidence type="ECO:0000256" key="2">
    <source>
        <dbReference type="ARBA" id="ARBA00022723"/>
    </source>
</evidence>
<feature type="binding site" evidence="9">
    <location>
        <position position="65"/>
    </location>
    <ligand>
        <name>Zn(2+)</name>
        <dbReference type="ChEBI" id="CHEBI:29105"/>
    </ligand>
</feature>
<dbReference type="SUPFAM" id="SSF57716">
    <property type="entry name" value="Glucocorticoid receptor-like (DNA-binding domain)"/>
    <property type="match status" value="1"/>
</dbReference>
<evidence type="ECO:0000256" key="4">
    <source>
        <dbReference type="ARBA" id="ARBA00022771"/>
    </source>
</evidence>
<dbReference type="PANTHER" id="PTHR16515">
    <property type="entry name" value="PR DOMAIN ZINC FINGER PROTEIN"/>
    <property type="match status" value="1"/>
</dbReference>
<dbReference type="GO" id="GO:0008270">
    <property type="term" value="F:zinc ion binding"/>
    <property type="evidence" value="ECO:0007669"/>
    <property type="project" value="UniProtKB-UniRule"/>
</dbReference>
<dbReference type="SUPFAM" id="SSF57667">
    <property type="entry name" value="beta-beta-alpha zinc fingers"/>
    <property type="match status" value="3"/>
</dbReference>
<feature type="binding site" evidence="9">
    <location>
        <position position="17"/>
    </location>
    <ligand>
        <name>Zn(2+)</name>
        <dbReference type="ChEBI" id="CHEBI:29105"/>
    </ligand>
</feature>
<keyword evidence="6" id="KW-0238">DNA-binding</keyword>
<dbReference type="PROSITE" id="PS51915">
    <property type="entry name" value="ZAD"/>
    <property type="match status" value="1"/>
</dbReference>
<keyword evidence="7" id="KW-0539">Nucleus</keyword>
<evidence type="ECO:0000313" key="12">
    <source>
        <dbReference type="EMBL" id="CAG9853926.1"/>
    </source>
</evidence>
<feature type="domain" description="ZAD" evidence="11">
    <location>
        <begin position="12"/>
        <end position="89"/>
    </location>
</feature>
<dbReference type="GO" id="GO:0005634">
    <property type="term" value="C:nucleus"/>
    <property type="evidence" value="ECO:0007669"/>
    <property type="project" value="UniProtKB-SubCell"/>
</dbReference>
<evidence type="ECO:0000256" key="8">
    <source>
        <dbReference type="PROSITE-ProRule" id="PRU00042"/>
    </source>
</evidence>
<dbReference type="PANTHER" id="PTHR16515:SF49">
    <property type="entry name" value="GASTRULA ZINC FINGER PROTEIN XLCGF49.1-LIKE-RELATED"/>
    <property type="match status" value="1"/>
</dbReference>
<dbReference type="PROSITE" id="PS00028">
    <property type="entry name" value="ZINC_FINGER_C2H2_1"/>
    <property type="match status" value="6"/>
</dbReference>
<dbReference type="InterPro" id="IPR036236">
    <property type="entry name" value="Znf_C2H2_sf"/>
</dbReference>
<proteinExistence type="predicted"/>
<dbReference type="InterPro" id="IPR050331">
    <property type="entry name" value="Zinc_finger"/>
</dbReference>
<evidence type="ECO:0000259" key="11">
    <source>
        <dbReference type="PROSITE" id="PS51915"/>
    </source>
</evidence>
<feature type="domain" description="C2H2-type" evidence="10">
    <location>
        <begin position="302"/>
        <end position="329"/>
    </location>
</feature>
<feature type="domain" description="C2H2-type" evidence="10">
    <location>
        <begin position="274"/>
        <end position="301"/>
    </location>
</feature>
<evidence type="ECO:0000256" key="7">
    <source>
        <dbReference type="ARBA" id="ARBA00023242"/>
    </source>
</evidence>
<dbReference type="AlphaFoldDB" id="A0A9N9T9S4"/>
<dbReference type="GO" id="GO:0010468">
    <property type="term" value="P:regulation of gene expression"/>
    <property type="evidence" value="ECO:0007669"/>
    <property type="project" value="TreeGrafter"/>
</dbReference>
<feature type="binding site" evidence="9">
    <location>
        <position position="14"/>
    </location>
    <ligand>
        <name>Zn(2+)</name>
        <dbReference type="ChEBI" id="CHEBI:29105"/>
    </ligand>
</feature>
<feature type="domain" description="C2H2-type" evidence="10">
    <location>
        <begin position="330"/>
        <end position="358"/>
    </location>
</feature>
<keyword evidence="4 8" id="KW-0863">Zinc-finger</keyword>
<accession>A0A9N9T9S4</accession>
<gene>
    <name evidence="12" type="ORF">PHYEVI_LOCUS393</name>
</gene>
<evidence type="ECO:0000256" key="3">
    <source>
        <dbReference type="ARBA" id="ARBA00022737"/>
    </source>
</evidence>
<dbReference type="Gene3D" id="3.40.1800.20">
    <property type="match status" value="1"/>
</dbReference>
<feature type="domain" description="C2H2-type" evidence="10">
    <location>
        <begin position="359"/>
        <end position="387"/>
    </location>
</feature>
<keyword evidence="13" id="KW-1185">Reference proteome</keyword>
<dbReference type="InterPro" id="IPR012934">
    <property type="entry name" value="Znf_AD"/>
</dbReference>
<dbReference type="PROSITE" id="PS50157">
    <property type="entry name" value="ZINC_FINGER_C2H2_2"/>
    <property type="match status" value="5"/>
</dbReference>
<dbReference type="EMBL" id="OU900094">
    <property type="protein sequence ID" value="CAG9853926.1"/>
    <property type="molecule type" value="Genomic_DNA"/>
</dbReference>
<dbReference type="SMART" id="SM00868">
    <property type="entry name" value="zf-AD"/>
    <property type="match status" value="1"/>
</dbReference>
<keyword evidence="3" id="KW-0677">Repeat</keyword>
<dbReference type="Proteomes" id="UP001153712">
    <property type="component" value="Chromosome 1"/>
</dbReference>
<protein>
    <submittedName>
        <fullName evidence="12">Uncharacterized protein</fullName>
    </submittedName>
</protein>
<name>A0A9N9T9S4_PHYSR</name>
<keyword evidence="5 9" id="KW-0862">Zinc</keyword>
<dbReference type="Pfam" id="PF05605">
    <property type="entry name" value="zf-Di19"/>
    <property type="match status" value="1"/>
</dbReference>
<dbReference type="GO" id="GO:0003677">
    <property type="term" value="F:DNA binding"/>
    <property type="evidence" value="ECO:0007669"/>
    <property type="project" value="UniProtKB-KW"/>
</dbReference>
<dbReference type="Gene3D" id="3.30.160.60">
    <property type="entry name" value="Classic Zinc Finger"/>
    <property type="match status" value="5"/>
</dbReference>
<evidence type="ECO:0000259" key="10">
    <source>
        <dbReference type="PROSITE" id="PS50157"/>
    </source>
</evidence>
<evidence type="ECO:0000256" key="5">
    <source>
        <dbReference type="ARBA" id="ARBA00022833"/>
    </source>
</evidence>